<name>T1L6H9_TETUR</name>
<feature type="domain" description="F-box" evidence="1">
    <location>
        <begin position="1"/>
        <end position="48"/>
    </location>
</feature>
<reference evidence="3" key="1">
    <citation type="submission" date="2011-08" db="EMBL/GenBank/DDBJ databases">
        <authorList>
            <person name="Rombauts S."/>
        </authorList>
    </citation>
    <scope>NUCLEOTIDE SEQUENCE</scope>
    <source>
        <strain evidence="3">London</strain>
    </source>
</reference>
<proteinExistence type="predicted"/>
<dbReference type="Proteomes" id="UP000015104">
    <property type="component" value="Unassembled WGS sequence"/>
</dbReference>
<dbReference type="EMBL" id="CAEY01001910">
    <property type="status" value="NOT_ANNOTATED_CDS"/>
    <property type="molecule type" value="Genomic_DNA"/>
</dbReference>
<dbReference type="InterPro" id="IPR036047">
    <property type="entry name" value="F-box-like_dom_sf"/>
</dbReference>
<dbReference type="InterPro" id="IPR032675">
    <property type="entry name" value="LRR_dom_sf"/>
</dbReference>
<evidence type="ECO:0000313" key="2">
    <source>
        <dbReference type="EnsemblMetazoa" id="tetur82g00070.1"/>
    </source>
</evidence>
<dbReference type="PROSITE" id="PS50181">
    <property type="entry name" value="FBOX"/>
    <property type="match status" value="1"/>
</dbReference>
<dbReference type="AlphaFoldDB" id="T1L6H9"/>
<dbReference type="SUPFAM" id="SSF52047">
    <property type="entry name" value="RNI-like"/>
    <property type="match status" value="1"/>
</dbReference>
<dbReference type="SUPFAM" id="SSF81383">
    <property type="entry name" value="F-box domain"/>
    <property type="match status" value="1"/>
</dbReference>
<reference evidence="2" key="2">
    <citation type="submission" date="2015-06" db="UniProtKB">
        <authorList>
            <consortium name="EnsemblMetazoa"/>
        </authorList>
    </citation>
    <scope>IDENTIFICATION</scope>
</reference>
<keyword evidence="3" id="KW-1185">Reference proteome</keyword>
<evidence type="ECO:0000313" key="3">
    <source>
        <dbReference type="Proteomes" id="UP000015104"/>
    </source>
</evidence>
<dbReference type="EnsemblMetazoa" id="tetur82g00070.1">
    <property type="protein sequence ID" value="tetur82g00070.1"/>
    <property type="gene ID" value="tetur82g00070"/>
</dbReference>
<sequence length="380" mass="44982">MLINELPDDCLHAVFDYLNDLDDLINCYKVCIKWNQLIAERTKKNQRINESQIFSDYPDYSSDCVYYQKKDFIDVTCLSKLFPNLMIADVSNIFHCKSNSKIEDIVSFVRNHESLKGIINASKERIEKYCDKLEMLSSGRIEPSILRNHCSLKQLHTLNYYQDFKRDAHYFPNLERLHIYIKGGYYAGPVLEKLKILELCLLYPHGVCYVTFQLMDSCPNLQSAHIFTPTNRFFVDETLKHKCLQDLVMSYGGPSCLDWNDLTRLFMKYPNLKHLSLRNVRYIKDEHIEQLVQILPNLVLFDIYDCPAVTQRAADYVEDYCKRYGRLIKFYFEGNYHEIGTDWPQLSTKREKISRGFDFMKNCFLKDFHHLPCFLIPEDY</sequence>
<dbReference type="Gene3D" id="3.80.10.10">
    <property type="entry name" value="Ribonuclease Inhibitor"/>
    <property type="match status" value="1"/>
</dbReference>
<dbReference type="InterPro" id="IPR001810">
    <property type="entry name" value="F-box_dom"/>
</dbReference>
<organism evidence="2 3">
    <name type="scientific">Tetranychus urticae</name>
    <name type="common">Two-spotted spider mite</name>
    <dbReference type="NCBI Taxonomy" id="32264"/>
    <lineage>
        <taxon>Eukaryota</taxon>
        <taxon>Metazoa</taxon>
        <taxon>Ecdysozoa</taxon>
        <taxon>Arthropoda</taxon>
        <taxon>Chelicerata</taxon>
        <taxon>Arachnida</taxon>
        <taxon>Acari</taxon>
        <taxon>Acariformes</taxon>
        <taxon>Trombidiformes</taxon>
        <taxon>Prostigmata</taxon>
        <taxon>Eleutherengona</taxon>
        <taxon>Raphignathae</taxon>
        <taxon>Tetranychoidea</taxon>
        <taxon>Tetranychidae</taxon>
        <taxon>Tetranychus</taxon>
    </lineage>
</organism>
<protein>
    <recommendedName>
        <fullName evidence="1">F-box domain-containing protein</fullName>
    </recommendedName>
</protein>
<accession>T1L6H9</accession>
<dbReference type="Pfam" id="PF12937">
    <property type="entry name" value="F-box-like"/>
    <property type="match status" value="1"/>
</dbReference>
<dbReference type="Gene3D" id="1.20.1280.50">
    <property type="match status" value="1"/>
</dbReference>
<evidence type="ECO:0000259" key="1">
    <source>
        <dbReference type="PROSITE" id="PS50181"/>
    </source>
</evidence>
<dbReference type="HOGENOM" id="CLU_029073_1_0_1"/>